<proteinExistence type="predicted"/>
<reference evidence="1 2" key="1">
    <citation type="submission" date="2015-06" db="EMBL/GenBank/DDBJ databases">
        <title>The Genome Sequence of Enterococcus hirae 88EA1.</title>
        <authorList>
            <consortium name="The Broad Institute Genomics Platform"/>
            <consortium name="The Broad Institute Genome Sequencing Center for Infectious Disease"/>
            <person name="Earl A.M."/>
            <person name="Van Tyne D."/>
            <person name="Lebreton F."/>
            <person name="Saavedra J.T."/>
            <person name="Gilmore M.S."/>
            <person name="Manson McGuire A."/>
            <person name="Clock S."/>
            <person name="Crupain M."/>
            <person name="Rangan U."/>
            <person name="Young S."/>
            <person name="Abouelleil A."/>
            <person name="Cao P."/>
            <person name="Chapman S.B."/>
            <person name="Griggs A."/>
            <person name="Priest M."/>
            <person name="Shea T."/>
            <person name="Wortman J."/>
            <person name="Nusbaum C."/>
            <person name="Birren B."/>
        </authorList>
    </citation>
    <scope>NUCLEOTIDE SEQUENCE [LARGE SCALE GENOMIC DNA]</scope>
    <source>
        <strain evidence="1 2">88EA1</strain>
    </source>
</reference>
<dbReference type="AlphaFoldDB" id="A0AB37IB12"/>
<comment type="caution">
    <text evidence="1">The sequence shown here is derived from an EMBL/GenBank/DDBJ whole genome shotgun (WGS) entry which is preliminary data.</text>
</comment>
<protein>
    <submittedName>
        <fullName evidence="1">Uncharacterized protein</fullName>
    </submittedName>
</protein>
<evidence type="ECO:0000313" key="2">
    <source>
        <dbReference type="Proteomes" id="UP000253498"/>
    </source>
</evidence>
<sequence length="66" mass="7511">MLLKKLTTNLITGKWKEIFNHNVDCLNDLETSLKENDDYLNNRIDNLVLSSGGDSPNEVVDGRVDY</sequence>
<dbReference type="Proteomes" id="UP000253498">
    <property type="component" value="Unassembled WGS sequence"/>
</dbReference>
<organism evidence="1 2">
    <name type="scientific">Enterococcus hirae</name>
    <dbReference type="NCBI Taxonomy" id="1354"/>
    <lineage>
        <taxon>Bacteria</taxon>
        <taxon>Bacillati</taxon>
        <taxon>Bacillota</taxon>
        <taxon>Bacilli</taxon>
        <taxon>Lactobacillales</taxon>
        <taxon>Enterococcaceae</taxon>
        <taxon>Enterococcus</taxon>
    </lineage>
</organism>
<evidence type="ECO:0000313" key="1">
    <source>
        <dbReference type="EMBL" id="RBT68067.1"/>
    </source>
</evidence>
<feature type="non-terminal residue" evidence="1">
    <location>
        <position position="66"/>
    </location>
</feature>
<accession>A0AB37IB12</accession>
<name>A0AB37IB12_ENTHR</name>
<gene>
    <name evidence="1" type="ORF">EB03_01191</name>
</gene>
<dbReference type="EMBL" id="LESJ01000005">
    <property type="protein sequence ID" value="RBT68067.1"/>
    <property type="molecule type" value="Genomic_DNA"/>
</dbReference>